<evidence type="ECO:0000256" key="6">
    <source>
        <dbReference type="ARBA" id="ARBA00022989"/>
    </source>
</evidence>
<organism evidence="11 12">
    <name type="scientific">Fulvimarina pelagi HTCC2506</name>
    <dbReference type="NCBI Taxonomy" id="314231"/>
    <lineage>
        <taxon>Bacteria</taxon>
        <taxon>Pseudomonadati</taxon>
        <taxon>Pseudomonadota</taxon>
        <taxon>Alphaproteobacteria</taxon>
        <taxon>Hyphomicrobiales</taxon>
        <taxon>Aurantimonadaceae</taxon>
        <taxon>Fulvimarina</taxon>
    </lineage>
</organism>
<feature type="transmembrane region" description="Helical" evidence="9">
    <location>
        <begin position="99"/>
        <end position="116"/>
    </location>
</feature>
<feature type="transmembrane region" description="Helical" evidence="9">
    <location>
        <begin position="136"/>
        <end position="154"/>
    </location>
</feature>
<dbReference type="eggNOG" id="COG3090">
    <property type="taxonomic scope" value="Bacteria"/>
</dbReference>
<evidence type="ECO:0000313" key="11">
    <source>
        <dbReference type="EMBL" id="EAU39896.1"/>
    </source>
</evidence>
<comment type="subunit">
    <text evidence="9">The complex comprises the extracytoplasmic solute receptor protein and the two transmembrane proteins.</text>
</comment>
<comment type="similarity">
    <text evidence="8 9">Belongs to the TRAP transporter small permease family.</text>
</comment>
<dbReference type="Proteomes" id="UP000004310">
    <property type="component" value="Unassembled WGS sequence"/>
</dbReference>
<keyword evidence="6 9" id="KW-1133">Transmembrane helix</keyword>
<evidence type="ECO:0000256" key="7">
    <source>
        <dbReference type="ARBA" id="ARBA00023136"/>
    </source>
</evidence>
<accession>Q0FY46</accession>
<name>Q0FY46_9HYPH</name>
<dbReference type="STRING" id="217511.GCA_001463845_01798"/>
<evidence type="ECO:0000256" key="2">
    <source>
        <dbReference type="ARBA" id="ARBA00022448"/>
    </source>
</evidence>
<keyword evidence="3" id="KW-1003">Cell membrane</keyword>
<gene>
    <name evidence="11" type="ORF">FP2506_17509</name>
</gene>
<dbReference type="PANTHER" id="PTHR35011">
    <property type="entry name" value="2,3-DIKETO-L-GULONATE TRAP TRANSPORTER SMALL PERMEASE PROTEIN YIAM"/>
    <property type="match status" value="1"/>
</dbReference>
<sequence length="176" mass="20205">MDGRTAVRTKELIVFRFIDRLLEFACSFLLVEIVVFLFANVLARYVFAISFHWADEMVRYSFTWLAFLSGALVMRYGGHMAMDMFTDAFPSRIARSLRIGIELAVIVFLVVLTIYSWQMAQIAEGQRSSTLRISMIYVYLSAPVGCAFMLYYSLRRLAGFVMGHDTMKLDEQEAAQ</sequence>
<keyword evidence="12" id="KW-1185">Reference proteome</keyword>
<keyword evidence="7 9" id="KW-0472">Membrane</keyword>
<evidence type="ECO:0000256" key="3">
    <source>
        <dbReference type="ARBA" id="ARBA00022475"/>
    </source>
</evidence>
<evidence type="ECO:0000256" key="5">
    <source>
        <dbReference type="ARBA" id="ARBA00022692"/>
    </source>
</evidence>
<keyword evidence="2 9" id="KW-0813">Transport</keyword>
<dbReference type="GO" id="GO:0022857">
    <property type="term" value="F:transmembrane transporter activity"/>
    <property type="evidence" value="ECO:0007669"/>
    <property type="project" value="UniProtKB-UniRule"/>
</dbReference>
<feature type="domain" description="Tripartite ATP-independent periplasmic transporters DctQ component" evidence="10">
    <location>
        <begin position="33"/>
        <end position="158"/>
    </location>
</feature>
<evidence type="ECO:0000313" key="12">
    <source>
        <dbReference type="Proteomes" id="UP000004310"/>
    </source>
</evidence>
<proteinExistence type="inferred from homology"/>
<dbReference type="AlphaFoldDB" id="Q0FY46"/>
<dbReference type="GO" id="GO:0015740">
    <property type="term" value="P:C4-dicarboxylate transport"/>
    <property type="evidence" value="ECO:0007669"/>
    <property type="project" value="TreeGrafter"/>
</dbReference>
<feature type="transmembrane region" description="Helical" evidence="9">
    <location>
        <begin position="59"/>
        <end position="78"/>
    </location>
</feature>
<dbReference type="EMBL" id="AATP01000011">
    <property type="protein sequence ID" value="EAU39896.1"/>
    <property type="molecule type" value="Genomic_DNA"/>
</dbReference>
<keyword evidence="5 9" id="KW-0812">Transmembrane</keyword>
<protein>
    <recommendedName>
        <fullName evidence="9">TRAP transporter small permease protein</fullName>
    </recommendedName>
</protein>
<dbReference type="HOGENOM" id="CLU_086356_9_4_5"/>
<dbReference type="InterPro" id="IPR055348">
    <property type="entry name" value="DctQ"/>
</dbReference>
<comment type="caution">
    <text evidence="11">The sequence shown here is derived from an EMBL/GenBank/DDBJ whole genome shotgun (WGS) entry which is preliminary data.</text>
</comment>
<evidence type="ECO:0000259" key="10">
    <source>
        <dbReference type="Pfam" id="PF04290"/>
    </source>
</evidence>
<evidence type="ECO:0000256" key="1">
    <source>
        <dbReference type="ARBA" id="ARBA00004429"/>
    </source>
</evidence>
<dbReference type="Pfam" id="PF04290">
    <property type="entry name" value="DctQ"/>
    <property type="match status" value="1"/>
</dbReference>
<evidence type="ECO:0000256" key="8">
    <source>
        <dbReference type="ARBA" id="ARBA00038436"/>
    </source>
</evidence>
<evidence type="ECO:0000256" key="9">
    <source>
        <dbReference type="RuleBase" id="RU369079"/>
    </source>
</evidence>
<dbReference type="PANTHER" id="PTHR35011:SF2">
    <property type="entry name" value="2,3-DIKETO-L-GULONATE TRAP TRANSPORTER SMALL PERMEASE PROTEIN YIAM"/>
    <property type="match status" value="1"/>
</dbReference>
<feature type="transmembrane region" description="Helical" evidence="9">
    <location>
        <begin position="21"/>
        <end position="47"/>
    </location>
</feature>
<dbReference type="InterPro" id="IPR007387">
    <property type="entry name" value="TRAP_DctQ"/>
</dbReference>
<keyword evidence="4 9" id="KW-0997">Cell inner membrane</keyword>
<comment type="function">
    <text evidence="9">Part of the tripartite ATP-independent periplasmic (TRAP) transport system.</text>
</comment>
<reference evidence="11 12" key="1">
    <citation type="journal article" date="2010" name="J. Bacteriol.">
        <title>Genome sequence of Fulvimarina pelagi HTCC2506T, a Mn(II)-oxidizing alphaproteobacterium possessing an aerobic anoxygenic photosynthetic gene cluster and Xanthorhodopsin.</title>
        <authorList>
            <person name="Kang I."/>
            <person name="Oh H.M."/>
            <person name="Lim S.I."/>
            <person name="Ferriera S."/>
            <person name="Giovannoni S.J."/>
            <person name="Cho J.C."/>
        </authorList>
    </citation>
    <scope>NUCLEOTIDE SEQUENCE [LARGE SCALE GENOMIC DNA]</scope>
    <source>
        <strain evidence="11 12">HTCC2506</strain>
    </source>
</reference>
<evidence type="ECO:0000256" key="4">
    <source>
        <dbReference type="ARBA" id="ARBA00022519"/>
    </source>
</evidence>
<dbReference type="GO" id="GO:0005886">
    <property type="term" value="C:plasma membrane"/>
    <property type="evidence" value="ECO:0007669"/>
    <property type="project" value="UniProtKB-SubCell"/>
</dbReference>
<comment type="subcellular location">
    <subcellularLocation>
        <location evidence="1 9">Cell inner membrane</location>
        <topology evidence="1 9">Multi-pass membrane protein</topology>
    </subcellularLocation>
</comment>